<evidence type="ECO:0000259" key="1">
    <source>
        <dbReference type="Pfam" id="PF13592"/>
    </source>
</evidence>
<keyword evidence="3" id="KW-1185">Reference proteome</keyword>
<evidence type="ECO:0000313" key="2">
    <source>
        <dbReference type="EMBL" id="AWM37230.1"/>
    </source>
</evidence>
<evidence type="ECO:0000313" key="3">
    <source>
        <dbReference type="Proteomes" id="UP000245802"/>
    </source>
</evidence>
<protein>
    <recommendedName>
        <fullName evidence="1">Winged helix-turn helix domain-containing protein</fullName>
    </recommendedName>
</protein>
<reference evidence="2 3" key="1">
    <citation type="submission" date="2018-01" db="EMBL/GenBank/DDBJ databases">
        <title>G. obscuriglobus.</title>
        <authorList>
            <person name="Franke J."/>
            <person name="Blomberg W."/>
            <person name="Selmecki A."/>
        </authorList>
    </citation>
    <scope>NUCLEOTIDE SEQUENCE [LARGE SCALE GENOMIC DNA]</scope>
    <source>
        <strain evidence="2 3">DSM 5831</strain>
    </source>
</reference>
<feature type="domain" description="Winged helix-turn helix" evidence="1">
    <location>
        <begin position="8"/>
        <end position="59"/>
    </location>
</feature>
<dbReference type="AlphaFoldDB" id="A0A2Z3H859"/>
<dbReference type="KEGG" id="gog:C1280_09465"/>
<dbReference type="Proteomes" id="UP000245802">
    <property type="component" value="Chromosome"/>
</dbReference>
<gene>
    <name evidence="2" type="ORF">C1280_09465</name>
</gene>
<proteinExistence type="predicted"/>
<sequence length="60" mass="6952">MPTGRGGTGPKVAVWVRERFGVEVVNQTGWQWLKELGFRLVVPRPRHPKAATREQQQEWL</sequence>
<accession>A0A2Z3H859</accession>
<dbReference type="InterPro" id="IPR025959">
    <property type="entry name" value="Winged_HTH_dom"/>
</dbReference>
<name>A0A2Z3H859_9BACT</name>
<organism evidence="2 3">
    <name type="scientific">Gemmata obscuriglobus</name>
    <dbReference type="NCBI Taxonomy" id="114"/>
    <lineage>
        <taxon>Bacteria</taxon>
        <taxon>Pseudomonadati</taxon>
        <taxon>Planctomycetota</taxon>
        <taxon>Planctomycetia</taxon>
        <taxon>Gemmatales</taxon>
        <taxon>Gemmataceae</taxon>
        <taxon>Gemmata</taxon>
    </lineage>
</organism>
<dbReference type="Pfam" id="PF13592">
    <property type="entry name" value="HTH_33"/>
    <property type="match status" value="1"/>
</dbReference>
<dbReference type="OrthoDB" id="288770at2"/>
<dbReference type="EMBL" id="CP025958">
    <property type="protein sequence ID" value="AWM37230.1"/>
    <property type="molecule type" value="Genomic_DNA"/>
</dbReference>